<protein>
    <recommendedName>
        <fullName evidence="9">Sec-independent protein translocase protein TatB</fullName>
    </recommendedName>
</protein>
<keyword evidence="3 9" id="KW-1003">Cell membrane</keyword>
<comment type="subunit">
    <text evidence="9">The Tat system comprises two distinct complexes: a TatABC complex, containing multiple copies of TatA, TatB and TatC subunits, and a separate TatA complex, containing only TatA subunits. Substrates initially bind to the TatABC complex, which probably triggers association of the separate TatA complex to form the active translocon.</text>
</comment>
<keyword evidence="4 9" id="KW-0812">Transmembrane</keyword>
<dbReference type="PANTHER" id="PTHR33162:SF1">
    <property type="entry name" value="SEC-INDEPENDENT PROTEIN TRANSLOCASE PROTEIN TATA, CHLOROPLASTIC"/>
    <property type="match status" value="1"/>
</dbReference>
<dbReference type="RefSeq" id="WP_311787659.1">
    <property type="nucleotide sequence ID" value="NZ_JALDYY010000010.1"/>
</dbReference>
<evidence type="ECO:0000256" key="6">
    <source>
        <dbReference type="ARBA" id="ARBA00022989"/>
    </source>
</evidence>
<keyword evidence="7 9" id="KW-0811">Translocation</keyword>
<evidence type="ECO:0000256" key="4">
    <source>
        <dbReference type="ARBA" id="ARBA00022692"/>
    </source>
</evidence>
<dbReference type="Gene3D" id="1.20.5.3310">
    <property type="match status" value="1"/>
</dbReference>
<feature type="transmembrane region" description="Helical" evidence="11">
    <location>
        <begin position="6"/>
        <end position="25"/>
    </location>
</feature>
<comment type="subcellular location">
    <subcellularLocation>
        <location evidence="9">Cell membrane</location>
        <topology evidence="9">Single-pass membrane protein</topology>
    </subcellularLocation>
    <subcellularLocation>
        <location evidence="1">Membrane</location>
        <topology evidence="1">Single-pass membrane protein</topology>
    </subcellularLocation>
</comment>
<accession>A0AAE3QGY5</accession>
<proteinExistence type="inferred from homology"/>
<dbReference type="EMBL" id="JALDYZ010000006">
    <property type="protein sequence ID" value="MDI7922938.1"/>
    <property type="molecule type" value="Genomic_DNA"/>
</dbReference>
<evidence type="ECO:0000256" key="3">
    <source>
        <dbReference type="ARBA" id="ARBA00022475"/>
    </source>
</evidence>
<keyword evidence="5 9" id="KW-0653">Protein transport</keyword>
<evidence type="ECO:0000313" key="12">
    <source>
        <dbReference type="EMBL" id="MDI7922938.1"/>
    </source>
</evidence>
<dbReference type="InterPro" id="IPR003369">
    <property type="entry name" value="TatA/B/E"/>
</dbReference>
<sequence length="235" mass="24544">MLDIGWTELLVIAVVLIVVVGPKDLPPMLRAFGKMTTRLRTMAGEFRSQFDEALREADLDDVRRTIDDAKKINPVNSLREAINPLRQAGEEIRAGLQKATVAGRKIDAVPATDAQLSVPEPTISLPETPPVVAAPEGPSATVKPEAAQSEPVFAQETAAKPKPARKPAAKPLAKAADAPPANTSRARGAKTGNGADPAPAKASATGRSTKTPANKTAGRTTAPKTAATAKKKDEA</sequence>
<reference evidence="12" key="1">
    <citation type="submission" date="2022-03" db="EMBL/GenBank/DDBJ databases">
        <title>Fererhizobium litorale gen. nov., sp. nov., isolated from sandy sediments of the Sea of Japan seashore.</title>
        <authorList>
            <person name="Romanenko L."/>
            <person name="Kurilenko V."/>
            <person name="Otstavnykh N."/>
            <person name="Svetashev V."/>
            <person name="Tekutyeva L."/>
            <person name="Isaeva M."/>
            <person name="Mikhailov V."/>
        </authorList>
    </citation>
    <scope>NUCLEOTIDE SEQUENCE</scope>
    <source>
        <strain evidence="12">KMM 9576</strain>
    </source>
</reference>
<dbReference type="PRINTS" id="PR01506">
    <property type="entry name" value="TATBPROTEIN"/>
</dbReference>
<dbReference type="GO" id="GO:0033281">
    <property type="term" value="C:TAT protein transport complex"/>
    <property type="evidence" value="ECO:0007669"/>
    <property type="project" value="UniProtKB-UniRule"/>
</dbReference>
<keyword evidence="8 9" id="KW-0472">Membrane</keyword>
<feature type="region of interest" description="Disordered" evidence="10">
    <location>
        <begin position="117"/>
        <end position="235"/>
    </location>
</feature>
<dbReference type="GO" id="GO:0043953">
    <property type="term" value="P:protein transport by the Tat complex"/>
    <property type="evidence" value="ECO:0007669"/>
    <property type="project" value="UniProtKB-UniRule"/>
</dbReference>
<evidence type="ECO:0000256" key="10">
    <source>
        <dbReference type="SAM" id="MobiDB-lite"/>
    </source>
</evidence>
<name>A0AAE3QGY5_9HYPH</name>
<feature type="compositionally biased region" description="Polar residues" evidence="10">
    <location>
        <begin position="205"/>
        <end position="214"/>
    </location>
</feature>
<feature type="compositionally biased region" description="Low complexity" evidence="10">
    <location>
        <begin position="215"/>
        <end position="228"/>
    </location>
</feature>
<feature type="compositionally biased region" description="Low complexity" evidence="10">
    <location>
        <begin position="169"/>
        <end position="181"/>
    </location>
</feature>
<evidence type="ECO:0000256" key="2">
    <source>
        <dbReference type="ARBA" id="ARBA00022448"/>
    </source>
</evidence>
<evidence type="ECO:0000256" key="1">
    <source>
        <dbReference type="ARBA" id="ARBA00004167"/>
    </source>
</evidence>
<dbReference type="NCBIfam" id="TIGR01410">
    <property type="entry name" value="tatB"/>
    <property type="match status" value="1"/>
</dbReference>
<keyword evidence="13" id="KW-1185">Reference proteome</keyword>
<dbReference type="AlphaFoldDB" id="A0AAE3QGY5"/>
<dbReference type="HAMAP" id="MF_00237">
    <property type="entry name" value="TatB"/>
    <property type="match status" value="1"/>
</dbReference>
<comment type="similarity">
    <text evidence="9">Belongs to the TatB family.</text>
</comment>
<keyword evidence="6 9" id="KW-1133">Transmembrane helix</keyword>
<evidence type="ECO:0000256" key="8">
    <source>
        <dbReference type="ARBA" id="ARBA00023136"/>
    </source>
</evidence>
<evidence type="ECO:0000256" key="7">
    <source>
        <dbReference type="ARBA" id="ARBA00023010"/>
    </source>
</evidence>
<evidence type="ECO:0000313" key="13">
    <source>
        <dbReference type="Proteomes" id="UP001161580"/>
    </source>
</evidence>
<gene>
    <name evidence="9 12" type="primary">tatB</name>
    <name evidence="12" type="ORF">MRS75_12695</name>
</gene>
<evidence type="ECO:0000256" key="11">
    <source>
        <dbReference type="SAM" id="Phobius"/>
    </source>
</evidence>
<comment type="function">
    <text evidence="9">Part of the twin-arginine translocation (Tat) system that transports large folded proteins containing a characteristic twin-arginine motif in their signal peptide across membranes. Together with TatC, TatB is part of a receptor directly interacting with Tat signal peptides. TatB may form an oligomeric binding site that transiently accommodates folded Tat precursor proteins before their translocation.</text>
</comment>
<dbReference type="Proteomes" id="UP001161580">
    <property type="component" value="Unassembled WGS sequence"/>
</dbReference>
<dbReference type="Pfam" id="PF02416">
    <property type="entry name" value="TatA_B_E"/>
    <property type="match status" value="1"/>
</dbReference>
<dbReference type="PANTHER" id="PTHR33162">
    <property type="entry name" value="SEC-INDEPENDENT PROTEIN TRANSLOCASE PROTEIN TATA, CHLOROPLASTIC"/>
    <property type="match status" value="1"/>
</dbReference>
<evidence type="ECO:0000256" key="5">
    <source>
        <dbReference type="ARBA" id="ARBA00022927"/>
    </source>
</evidence>
<organism evidence="12 13">
    <name type="scientific">Ferirhizobium litorale</name>
    <dbReference type="NCBI Taxonomy" id="2927786"/>
    <lineage>
        <taxon>Bacteria</taxon>
        <taxon>Pseudomonadati</taxon>
        <taxon>Pseudomonadota</taxon>
        <taxon>Alphaproteobacteria</taxon>
        <taxon>Hyphomicrobiales</taxon>
        <taxon>Rhizobiaceae</taxon>
        <taxon>Ferirhizobium</taxon>
    </lineage>
</organism>
<evidence type="ECO:0000256" key="9">
    <source>
        <dbReference type="HAMAP-Rule" id="MF_00237"/>
    </source>
</evidence>
<comment type="caution">
    <text evidence="12">The sequence shown here is derived from an EMBL/GenBank/DDBJ whole genome shotgun (WGS) entry which is preliminary data.</text>
</comment>
<dbReference type="GO" id="GO:0008320">
    <property type="term" value="F:protein transmembrane transporter activity"/>
    <property type="evidence" value="ECO:0007669"/>
    <property type="project" value="UniProtKB-UniRule"/>
</dbReference>
<keyword evidence="2 9" id="KW-0813">Transport</keyword>
<dbReference type="InterPro" id="IPR018448">
    <property type="entry name" value="TatB"/>
</dbReference>